<organism evidence="4">
    <name type="scientific">viral metagenome</name>
    <dbReference type="NCBI Taxonomy" id="1070528"/>
    <lineage>
        <taxon>unclassified sequences</taxon>
        <taxon>metagenomes</taxon>
        <taxon>organismal metagenomes</taxon>
    </lineage>
</organism>
<evidence type="ECO:0000259" key="3">
    <source>
        <dbReference type="PROSITE" id="PS50600"/>
    </source>
</evidence>
<proteinExistence type="predicted"/>
<keyword evidence="2" id="KW-0378">Hydrolase</keyword>
<evidence type="ECO:0000313" key="4">
    <source>
        <dbReference type="EMBL" id="QHT23685.1"/>
    </source>
</evidence>
<dbReference type="InterPro" id="IPR003653">
    <property type="entry name" value="Peptidase_C48_C"/>
</dbReference>
<dbReference type="PROSITE" id="PS50600">
    <property type="entry name" value="ULP_PROTEASE"/>
    <property type="match status" value="1"/>
</dbReference>
<feature type="domain" description="Ubiquitin-like protease family profile" evidence="3">
    <location>
        <begin position="60"/>
        <end position="290"/>
    </location>
</feature>
<sequence>MKKKIKNKRTKKTRYSYSLKTLNDKFIHDQMKKEQCSPISIQNEKIGKKTNKNSCLSDSALIRLRDLWNARHPDIIIKTNDPREVWKNLYYYMKNTCNKESCWLKQNFANNDKYLKKELDESFAPEYPKEWKKNPNKWLSSVDILNVMKQYEEAYKCFNFIGPSPIDYDTYMLYGECVWNELCHFNLQNELTAGKTKIGVIFNLDPHHKGGSHWVSLFINIRKGTIFYFDSAGEKIPQQIEKFVKTVMVQGRNLSESKPINFVFDQNYPVEHQYGNTECGVYSLFFIVHMLEDKITAYYLKNHILKDQYMEKFRKIYFNGTT</sequence>
<dbReference type="GO" id="GO:0008234">
    <property type="term" value="F:cysteine-type peptidase activity"/>
    <property type="evidence" value="ECO:0007669"/>
    <property type="project" value="InterPro"/>
</dbReference>
<evidence type="ECO:0000256" key="2">
    <source>
        <dbReference type="ARBA" id="ARBA00022801"/>
    </source>
</evidence>
<dbReference type="SUPFAM" id="SSF54001">
    <property type="entry name" value="Cysteine proteinases"/>
    <property type="match status" value="1"/>
</dbReference>
<evidence type="ECO:0000256" key="1">
    <source>
        <dbReference type="ARBA" id="ARBA00022670"/>
    </source>
</evidence>
<dbReference type="GO" id="GO:0006508">
    <property type="term" value="P:proteolysis"/>
    <property type="evidence" value="ECO:0007669"/>
    <property type="project" value="UniProtKB-KW"/>
</dbReference>
<keyword evidence="1" id="KW-0645">Protease</keyword>
<name>A0A6C0E8D6_9ZZZZ</name>
<reference evidence="4" key="1">
    <citation type="journal article" date="2020" name="Nature">
        <title>Giant virus diversity and host interactions through global metagenomics.</title>
        <authorList>
            <person name="Schulz F."/>
            <person name="Roux S."/>
            <person name="Paez-Espino D."/>
            <person name="Jungbluth S."/>
            <person name="Walsh D.A."/>
            <person name="Denef V.J."/>
            <person name="McMahon K.D."/>
            <person name="Konstantinidis K.T."/>
            <person name="Eloe-Fadrosh E.A."/>
            <person name="Kyrpides N.C."/>
            <person name="Woyke T."/>
        </authorList>
    </citation>
    <scope>NUCLEOTIDE SEQUENCE</scope>
    <source>
        <strain evidence="4">GVMAG-M-3300023179-116</strain>
    </source>
</reference>
<accession>A0A6C0E8D6</accession>
<dbReference type="Pfam" id="PF02902">
    <property type="entry name" value="Peptidase_C48"/>
    <property type="match status" value="1"/>
</dbReference>
<dbReference type="AlphaFoldDB" id="A0A6C0E8D6"/>
<dbReference type="EMBL" id="MN739734">
    <property type="protein sequence ID" value="QHT23685.1"/>
    <property type="molecule type" value="Genomic_DNA"/>
</dbReference>
<protein>
    <recommendedName>
        <fullName evidence="3">Ubiquitin-like protease family profile domain-containing protein</fullName>
    </recommendedName>
</protein>
<dbReference type="Gene3D" id="3.40.395.10">
    <property type="entry name" value="Adenoviral Proteinase, Chain A"/>
    <property type="match status" value="1"/>
</dbReference>
<dbReference type="InterPro" id="IPR038765">
    <property type="entry name" value="Papain-like_cys_pep_sf"/>
</dbReference>